<sequence length="232" mass="26460">MQASPYSYDYIFKYIIIGDMGKHPRMASIGTGKSCLLRRFTDRKFVDGLRNTVGVEFGTRIIRLEDRRIKLQIWDTAGQERFRSVTRSYYRGAAGAILVYDITRRSTFENIANWLMEVKNATAPHTVMFLIGNKSDLEGQREVTQQEAQKFAQLHGLLFAEASARTNTHVDECFLDTAARIYDLVESETIDTGALNSGIQRYASIWRCWKDIDILSAIILLWVNSSEGIAEQ</sequence>
<protein>
    <submittedName>
        <fullName evidence="5">Ras family-domain-containing protein</fullName>
    </submittedName>
</protein>
<dbReference type="EMBL" id="KZ993175">
    <property type="protein sequence ID" value="RKP05314.1"/>
    <property type="molecule type" value="Genomic_DNA"/>
</dbReference>
<organism evidence="5 6">
    <name type="scientific">Thamnocephalis sphaerospora</name>
    <dbReference type="NCBI Taxonomy" id="78915"/>
    <lineage>
        <taxon>Eukaryota</taxon>
        <taxon>Fungi</taxon>
        <taxon>Fungi incertae sedis</taxon>
        <taxon>Zoopagomycota</taxon>
        <taxon>Zoopagomycotina</taxon>
        <taxon>Zoopagomycetes</taxon>
        <taxon>Zoopagales</taxon>
        <taxon>Sigmoideomycetaceae</taxon>
        <taxon>Thamnocephalis</taxon>
    </lineage>
</organism>
<evidence type="ECO:0000313" key="6">
    <source>
        <dbReference type="Proteomes" id="UP000271241"/>
    </source>
</evidence>
<dbReference type="PRINTS" id="PR00449">
    <property type="entry name" value="RASTRNSFRMNG"/>
</dbReference>
<evidence type="ECO:0000313" key="5">
    <source>
        <dbReference type="EMBL" id="RKP05314.1"/>
    </source>
</evidence>
<dbReference type="GO" id="GO:0005525">
    <property type="term" value="F:GTP binding"/>
    <property type="evidence" value="ECO:0007669"/>
    <property type="project" value="InterPro"/>
</dbReference>
<comment type="similarity">
    <text evidence="2">Belongs to the small GTPase superfamily. Rab family.</text>
</comment>
<name>A0A4P9XHX7_9FUNG</name>
<dbReference type="FunFam" id="3.40.50.300:FF:000586">
    <property type="entry name" value="Rab family GTPase"/>
    <property type="match status" value="1"/>
</dbReference>
<evidence type="ECO:0000256" key="2">
    <source>
        <dbReference type="ARBA" id="ARBA00006270"/>
    </source>
</evidence>
<dbReference type="InterPro" id="IPR027417">
    <property type="entry name" value="P-loop_NTPase"/>
</dbReference>
<reference evidence="6" key="1">
    <citation type="journal article" date="2018" name="Nat. Microbiol.">
        <title>Leveraging single-cell genomics to expand the fungal tree of life.</title>
        <authorList>
            <person name="Ahrendt S.R."/>
            <person name="Quandt C.A."/>
            <person name="Ciobanu D."/>
            <person name="Clum A."/>
            <person name="Salamov A."/>
            <person name="Andreopoulos B."/>
            <person name="Cheng J.F."/>
            <person name="Woyke T."/>
            <person name="Pelin A."/>
            <person name="Henrissat B."/>
            <person name="Reynolds N.K."/>
            <person name="Benny G.L."/>
            <person name="Smith M.E."/>
            <person name="James T.Y."/>
            <person name="Grigoriev I.V."/>
        </authorList>
    </citation>
    <scope>NUCLEOTIDE SEQUENCE [LARGE SCALE GENOMIC DNA]</scope>
    <source>
        <strain evidence="6">RSA 1356</strain>
    </source>
</reference>
<dbReference type="SMART" id="SM00176">
    <property type="entry name" value="RAN"/>
    <property type="match status" value="1"/>
</dbReference>
<accession>A0A4P9XHX7</accession>
<dbReference type="GO" id="GO:0012505">
    <property type="term" value="C:endomembrane system"/>
    <property type="evidence" value="ECO:0007669"/>
    <property type="project" value="UniProtKB-SubCell"/>
</dbReference>
<dbReference type="SMART" id="SM00174">
    <property type="entry name" value="RHO"/>
    <property type="match status" value="1"/>
</dbReference>
<keyword evidence="6" id="KW-1185">Reference proteome</keyword>
<gene>
    <name evidence="5" type="ORF">THASP1DRAFT_26164</name>
</gene>
<proteinExistence type="inferred from homology"/>
<evidence type="ECO:0000256" key="4">
    <source>
        <dbReference type="ARBA" id="ARBA00023136"/>
    </source>
</evidence>
<dbReference type="Gene3D" id="3.40.50.300">
    <property type="entry name" value="P-loop containing nucleotide triphosphate hydrolases"/>
    <property type="match status" value="1"/>
</dbReference>
<dbReference type="SMART" id="SM00173">
    <property type="entry name" value="RAS"/>
    <property type="match status" value="1"/>
</dbReference>
<keyword evidence="4" id="KW-0472">Membrane</keyword>
<dbReference type="PROSITE" id="PS51420">
    <property type="entry name" value="RHO"/>
    <property type="match status" value="1"/>
</dbReference>
<dbReference type="SUPFAM" id="SSF52540">
    <property type="entry name" value="P-loop containing nucleoside triphosphate hydrolases"/>
    <property type="match status" value="1"/>
</dbReference>
<dbReference type="AlphaFoldDB" id="A0A4P9XHX7"/>
<dbReference type="InterPro" id="IPR001806">
    <property type="entry name" value="Small_GTPase"/>
</dbReference>
<dbReference type="NCBIfam" id="TIGR00231">
    <property type="entry name" value="small_GTP"/>
    <property type="match status" value="1"/>
</dbReference>
<dbReference type="STRING" id="78915.A0A4P9XHX7"/>
<evidence type="ECO:0000256" key="3">
    <source>
        <dbReference type="ARBA" id="ARBA00022741"/>
    </source>
</evidence>
<dbReference type="PANTHER" id="PTHR47979">
    <property type="entry name" value="DRAB11-RELATED"/>
    <property type="match status" value="1"/>
</dbReference>
<dbReference type="Proteomes" id="UP000271241">
    <property type="component" value="Unassembled WGS sequence"/>
</dbReference>
<dbReference type="GO" id="GO:0003924">
    <property type="term" value="F:GTPase activity"/>
    <property type="evidence" value="ECO:0007669"/>
    <property type="project" value="InterPro"/>
</dbReference>
<dbReference type="SMART" id="SM00175">
    <property type="entry name" value="RAB"/>
    <property type="match status" value="1"/>
</dbReference>
<keyword evidence="3" id="KW-0547">Nucleotide-binding</keyword>
<dbReference type="Pfam" id="PF00071">
    <property type="entry name" value="Ras"/>
    <property type="match status" value="1"/>
</dbReference>
<dbReference type="InterPro" id="IPR005225">
    <property type="entry name" value="Small_GTP-bd"/>
</dbReference>
<comment type="subcellular location">
    <subcellularLocation>
        <location evidence="1">Endomembrane system</location>
    </subcellularLocation>
</comment>
<dbReference type="InterPro" id="IPR050209">
    <property type="entry name" value="Rab_GTPases_membrane_traffic"/>
</dbReference>
<evidence type="ECO:0000256" key="1">
    <source>
        <dbReference type="ARBA" id="ARBA00004308"/>
    </source>
</evidence>
<dbReference type="PROSITE" id="PS51421">
    <property type="entry name" value="RAS"/>
    <property type="match status" value="1"/>
</dbReference>
<dbReference type="PROSITE" id="PS51419">
    <property type="entry name" value="RAB"/>
    <property type="match status" value="1"/>
</dbReference>
<dbReference type="OrthoDB" id="9989112at2759"/>